<feature type="non-terminal residue" evidence="1">
    <location>
        <position position="45"/>
    </location>
</feature>
<evidence type="ECO:0000313" key="2">
    <source>
        <dbReference type="Proteomes" id="UP000008367"/>
    </source>
</evidence>
<dbReference type="EMBL" id="AJSR01000144">
    <property type="protein sequence ID" value="EKM33700.1"/>
    <property type="molecule type" value="Genomic_DNA"/>
</dbReference>
<evidence type="ECO:0000313" key="1">
    <source>
        <dbReference type="EMBL" id="EKM33700.1"/>
    </source>
</evidence>
<organism evidence="1 2">
    <name type="scientific">Vibrio harveyi</name>
    <name type="common">Beneckea harveyi</name>
    <dbReference type="NCBI Taxonomy" id="669"/>
    <lineage>
        <taxon>Bacteria</taxon>
        <taxon>Pseudomonadati</taxon>
        <taxon>Pseudomonadota</taxon>
        <taxon>Gammaproteobacteria</taxon>
        <taxon>Vibrionales</taxon>
        <taxon>Vibrionaceae</taxon>
        <taxon>Vibrio</taxon>
    </lineage>
</organism>
<reference evidence="1 2" key="1">
    <citation type="submission" date="2012-10" db="EMBL/GenBank/DDBJ databases">
        <title>Genome sequence of Vibrio Cholerae HENC-02.</title>
        <authorList>
            <person name="Eppinger M."/>
            <person name="Hasan N.A."/>
            <person name="Sengamalay N."/>
            <person name="Hine E."/>
            <person name="Su Q."/>
            <person name="Daugherty S.C."/>
            <person name="Young S."/>
            <person name="Sadzewicz L."/>
            <person name="Tallon L."/>
            <person name="Cebula T.A."/>
            <person name="Ravel J."/>
            <person name="Colwell R.R."/>
        </authorList>
    </citation>
    <scope>NUCLEOTIDE SEQUENCE [LARGE SCALE GENOMIC DNA]</scope>
    <source>
        <strain evidence="1 2">HENC-02</strain>
    </source>
</reference>
<dbReference type="AlphaFoldDB" id="A0A454D517"/>
<accession>A0A454D517</accession>
<proteinExistence type="predicted"/>
<comment type="caution">
    <text evidence="1">The sequence shown here is derived from an EMBL/GenBank/DDBJ whole genome shotgun (WGS) entry which is preliminary data.</text>
</comment>
<sequence>MLFICLNCDKEFIHCMACHGQQEYHKPLYSQTTSIQRLGGGFTIK</sequence>
<gene>
    <name evidence="1" type="ORF">VCHENC02_0882</name>
</gene>
<dbReference type="Proteomes" id="UP000008367">
    <property type="component" value="Unassembled WGS sequence"/>
</dbReference>
<name>A0A454D517_VIBHA</name>
<protein>
    <submittedName>
        <fullName evidence="1">Uncharacterized protein</fullName>
    </submittedName>
</protein>